<organism evidence="3">
    <name type="scientific">Salvia splendens</name>
    <name type="common">Scarlet sage</name>
    <dbReference type="NCBI Taxonomy" id="180675"/>
    <lineage>
        <taxon>Eukaryota</taxon>
        <taxon>Viridiplantae</taxon>
        <taxon>Streptophyta</taxon>
        <taxon>Embryophyta</taxon>
        <taxon>Tracheophyta</taxon>
        <taxon>Spermatophyta</taxon>
        <taxon>Magnoliopsida</taxon>
        <taxon>eudicotyledons</taxon>
        <taxon>Gunneridae</taxon>
        <taxon>Pentapetalae</taxon>
        <taxon>asterids</taxon>
        <taxon>lamiids</taxon>
        <taxon>Lamiales</taxon>
        <taxon>Lamiaceae</taxon>
        <taxon>Nepetoideae</taxon>
        <taxon>Mentheae</taxon>
        <taxon>Salviinae</taxon>
        <taxon>Salvia</taxon>
        <taxon>Salvia subgen. Calosphace</taxon>
        <taxon>core Calosphace</taxon>
    </lineage>
</organism>
<dbReference type="PANTHER" id="PTHR35771">
    <property type="entry name" value="TRANSMEMBRANE PROTEIN-RELATED"/>
    <property type="match status" value="1"/>
</dbReference>
<dbReference type="OrthoDB" id="913249at2759"/>
<evidence type="ECO:0000313" key="4">
    <source>
        <dbReference type="Proteomes" id="UP000298416"/>
    </source>
</evidence>
<dbReference type="PANTHER" id="PTHR35771:SF3">
    <property type="entry name" value="TRANSMEMBRANE PROTEIN"/>
    <property type="match status" value="1"/>
</dbReference>
<sequence>MVVFKEELIIESYQIRWLIWIQLLITILLLPLFSGFAAFTYDASTSSAAPPSGCQPAANNSSSPNGIITVDDERAGGDAGSSGGSSREEEDESSLKDTVILGIFRRPTHPCNYFGRAKQAIFKCFGLDSSSESSAGQQHEKQD</sequence>
<evidence type="ECO:0000256" key="1">
    <source>
        <dbReference type="SAM" id="MobiDB-lite"/>
    </source>
</evidence>
<evidence type="ECO:0000313" key="3">
    <source>
        <dbReference type="EMBL" id="KAG6394538.1"/>
    </source>
</evidence>
<keyword evidence="2" id="KW-1133">Transmembrane helix</keyword>
<evidence type="ECO:0000256" key="2">
    <source>
        <dbReference type="SAM" id="Phobius"/>
    </source>
</evidence>
<keyword evidence="2" id="KW-0812">Transmembrane</keyword>
<keyword evidence="4" id="KW-1185">Reference proteome</keyword>
<gene>
    <name evidence="3" type="ORF">SASPL_145127</name>
</gene>
<comment type="caution">
    <text evidence="3">The sequence shown here is derived from an EMBL/GenBank/DDBJ whole genome shotgun (WGS) entry which is preliminary data.</text>
</comment>
<accession>A0A8X8WGI2</accession>
<name>A0A8X8WGI2_SALSN</name>
<keyword evidence="2" id="KW-0472">Membrane</keyword>
<dbReference type="Proteomes" id="UP000298416">
    <property type="component" value="Unassembled WGS sequence"/>
</dbReference>
<dbReference type="AlphaFoldDB" id="A0A8X8WGI2"/>
<reference evidence="3" key="1">
    <citation type="submission" date="2018-01" db="EMBL/GenBank/DDBJ databases">
        <authorList>
            <person name="Mao J.F."/>
        </authorList>
    </citation>
    <scope>NUCLEOTIDE SEQUENCE</scope>
    <source>
        <strain evidence="3">Huo1</strain>
        <tissue evidence="3">Leaf</tissue>
    </source>
</reference>
<feature type="compositionally biased region" description="Polar residues" evidence="1">
    <location>
        <begin position="57"/>
        <end position="66"/>
    </location>
</feature>
<feature type="region of interest" description="Disordered" evidence="1">
    <location>
        <begin position="44"/>
        <end position="95"/>
    </location>
</feature>
<feature type="transmembrane region" description="Helical" evidence="2">
    <location>
        <begin position="17"/>
        <end position="39"/>
    </location>
</feature>
<protein>
    <submittedName>
        <fullName evidence="3">Uncharacterized protein</fullName>
    </submittedName>
</protein>
<dbReference type="EMBL" id="PNBA02000017">
    <property type="protein sequence ID" value="KAG6394538.1"/>
    <property type="molecule type" value="Genomic_DNA"/>
</dbReference>
<proteinExistence type="predicted"/>
<reference evidence="3" key="2">
    <citation type="submission" date="2020-08" db="EMBL/GenBank/DDBJ databases">
        <title>Plant Genome Project.</title>
        <authorList>
            <person name="Zhang R.-G."/>
        </authorList>
    </citation>
    <scope>NUCLEOTIDE SEQUENCE</scope>
    <source>
        <strain evidence="3">Huo1</strain>
        <tissue evidence="3">Leaf</tissue>
    </source>
</reference>